<dbReference type="Proteomes" id="UP000236544">
    <property type="component" value="Unassembled WGS sequence"/>
</dbReference>
<sequence length="113" mass="12795">MSAAEYYKGTSDSKQQYTSPAGPPPGATQDSRGFGSHFQSNQPQQAYYGAQQQQYYANQPPQYNQQQHYQQPGYYNQQQPIYVQQQRPSNNNNDCLTACLAGMCLCCTLDMLF</sequence>
<feature type="region of interest" description="Disordered" evidence="1">
    <location>
        <begin position="1"/>
        <end position="78"/>
    </location>
</feature>
<accession>A0A0P1KUC1</accession>
<keyword evidence="3" id="KW-1185">Reference proteome</keyword>
<organism evidence="2 3">
    <name type="scientific">Lachancea quebecensis</name>
    <dbReference type="NCBI Taxonomy" id="1654605"/>
    <lineage>
        <taxon>Eukaryota</taxon>
        <taxon>Fungi</taxon>
        <taxon>Dikarya</taxon>
        <taxon>Ascomycota</taxon>
        <taxon>Saccharomycotina</taxon>
        <taxon>Saccharomycetes</taxon>
        <taxon>Saccharomycetales</taxon>
        <taxon>Saccharomycetaceae</taxon>
        <taxon>Lachancea</taxon>
    </lineage>
</organism>
<feature type="compositionally biased region" description="Polar residues" evidence="1">
    <location>
        <begin position="10"/>
        <end position="19"/>
    </location>
</feature>
<reference evidence="3" key="1">
    <citation type="submission" date="2015-10" db="EMBL/GenBank/DDBJ databases">
        <authorList>
            <person name="Devillers H."/>
        </authorList>
    </citation>
    <scope>NUCLEOTIDE SEQUENCE [LARGE SCALE GENOMIC DNA]</scope>
</reference>
<dbReference type="OrthoDB" id="4036403at2759"/>
<gene>
    <name evidence="2" type="ORF">LAQU0_S12e01090g</name>
</gene>
<dbReference type="AlphaFoldDB" id="A0A0P1KUC1"/>
<evidence type="ECO:0000313" key="2">
    <source>
        <dbReference type="EMBL" id="CUS23834.1"/>
    </source>
</evidence>
<proteinExistence type="predicted"/>
<dbReference type="GO" id="GO:0016020">
    <property type="term" value="C:membrane"/>
    <property type="evidence" value="ECO:0007669"/>
    <property type="project" value="UniProtKB-SubCell"/>
</dbReference>
<protein>
    <submittedName>
        <fullName evidence="2">LAQU0S12e01090g1_1</fullName>
    </submittedName>
</protein>
<evidence type="ECO:0000256" key="1">
    <source>
        <dbReference type="SAM" id="MobiDB-lite"/>
    </source>
</evidence>
<evidence type="ECO:0000313" key="3">
    <source>
        <dbReference type="Proteomes" id="UP000236544"/>
    </source>
</evidence>
<feature type="compositionally biased region" description="Low complexity" evidence="1">
    <location>
        <begin position="41"/>
        <end position="78"/>
    </location>
</feature>
<name>A0A0P1KUC1_9SACH</name>
<dbReference type="EMBL" id="LN890553">
    <property type="protein sequence ID" value="CUS23834.1"/>
    <property type="molecule type" value="Genomic_DNA"/>
</dbReference>